<dbReference type="Pfam" id="PF01610">
    <property type="entry name" value="DDE_Tnp_ISL3"/>
    <property type="match status" value="1"/>
</dbReference>
<reference evidence="2 3" key="1">
    <citation type="submission" date="2021-12" db="EMBL/GenBank/DDBJ databases">
        <title>Genome sequencing of bacteria with rrn-lacking chromosome and rrn-plasmid.</title>
        <authorList>
            <person name="Anda M."/>
            <person name="Iwasaki W."/>
        </authorList>
    </citation>
    <scope>NUCLEOTIDE SEQUENCE [LARGE SCALE GENOMIC DNA]</scope>
    <source>
        <strain evidence="2 3">NBRC 15940</strain>
    </source>
</reference>
<evidence type="ECO:0000313" key="2">
    <source>
        <dbReference type="EMBL" id="GJM64731.1"/>
    </source>
</evidence>
<organism evidence="2 3">
    <name type="scientific">Persicobacter diffluens</name>
    <dbReference type="NCBI Taxonomy" id="981"/>
    <lineage>
        <taxon>Bacteria</taxon>
        <taxon>Pseudomonadati</taxon>
        <taxon>Bacteroidota</taxon>
        <taxon>Cytophagia</taxon>
        <taxon>Cytophagales</taxon>
        <taxon>Persicobacteraceae</taxon>
        <taxon>Persicobacter</taxon>
    </lineage>
</organism>
<evidence type="ECO:0000259" key="1">
    <source>
        <dbReference type="Pfam" id="PF01610"/>
    </source>
</evidence>
<proteinExistence type="predicted"/>
<feature type="domain" description="Transposase IS204/IS1001/IS1096/IS1165 DDE" evidence="1">
    <location>
        <begin position="4"/>
        <end position="96"/>
    </location>
</feature>
<dbReference type="AlphaFoldDB" id="A0AAN4W300"/>
<dbReference type="InterPro" id="IPR002560">
    <property type="entry name" value="Transposase_DDE"/>
</dbReference>
<name>A0AAN4W300_9BACT</name>
<protein>
    <recommendedName>
        <fullName evidence="1">Transposase IS204/IS1001/IS1096/IS1165 DDE domain-containing protein</fullName>
    </recommendedName>
</protein>
<dbReference type="Proteomes" id="UP001310022">
    <property type="component" value="Unassembled WGS sequence"/>
</dbReference>
<gene>
    <name evidence="2" type="ORF">PEDI_52830</name>
</gene>
<comment type="caution">
    <text evidence="2">The sequence shown here is derived from an EMBL/GenBank/DDBJ whole genome shotgun (WGS) entry which is preliminary data.</text>
</comment>
<keyword evidence="3" id="KW-1185">Reference proteome</keyword>
<dbReference type="EMBL" id="BQKE01000006">
    <property type="protein sequence ID" value="GJM64731.1"/>
    <property type="molecule type" value="Genomic_DNA"/>
</dbReference>
<evidence type="ECO:0000313" key="3">
    <source>
        <dbReference type="Proteomes" id="UP001310022"/>
    </source>
</evidence>
<accession>A0AAN4W300</accession>
<sequence length="100" mass="11707">MNLIIQKCFANADTTLDRFHIQQLASEAVQKIRIIHRWEAIEQEAEAIKEARESGEKHKAELYSNGDTRKQLLTRARHLLFKPCSKWTATQKERTKILFS</sequence>